<evidence type="ECO:0000313" key="2">
    <source>
        <dbReference type="Proteomes" id="UP001057402"/>
    </source>
</evidence>
<protein>
    <submittedName>
        <fullName evidence="1">Uncharacterized protein</fullName>
    </submittedName>
</protein>
<comment type="caution">
    <text evidence="1">The sequence shown here is derived from an EMBL/GenBank/DDBJ whole genome shotgun (WGS) entry which is preliminary data.</text>
</comment>
<dbReference type="Proteomes" id="UP001057402">
    <property type="component" value="Chromosome 2"/>
</dbReference>
<name>A0ACB9S4M0_9MYRT</name>
<proteinExistence type="predicted"/>
<keyword evidence="2" id="KW-1185">Reference proteome</keyword>
<accession>A0ACB9S4M0</accession>
<sequence length="1108" mass="120896">MPTPVSSARQCLTPDAASALDDAVSVARRRGHSQTTSLHAVSALLSVPSSALRHACARSRNAAYSPRLQFKALDLCLSVSLDRLPSSGQLSDDPPVSNSLMAAIKRSQANQRRQPENFHLYHQLASLSSSSSSSSINNVIKVELRNLILSILDDPVVSRVFGEAGFRSTEIKLAIVRPLPHLFRYGRPRGGPPLFLADDPEFGLGGRRGLGFNFPFSVFPGYSDVDENCRRIGELLLRAKGRNPLLVGACATAALRNFVNSVESKKDGCLPAELSGLSIISLEDDLLKLVAEEKVDDARLDSVFSSVRTSSGPGLLVNFGDLKGYVSDSVNSYVVGLVVARFARLMEAHSGKIWLIGATTSYDTYSKFLSKFPSAEKELDMQILPITTLRPSMAESYPRSSLMESFVPFAGFFSTSSEFSVPVLGNSCQDISPHDIHNEKGKQEAARSTEGSTVASVADHYQCSLPLWLRIPELGVKDGAKSEDDGSSTIACAFQKKLPCTSQHSDKPLTNSTAPGASHFETVIGFQPAKESRQNEHNQSLSKNDSCLYETGCRSDSSSASVESQKVMTSQLTIEAPQFSKTKEGFLSKLMDKPPNVERINPCAFESPDFGGHSLSTDDGDQTSPASATSVTTSLGLGAAHTSEAGEFDVRGNTTVCPSPLCGNSTKEISRQDTRQSSPGLSPDVDHMDFKMLHGDLMKKLGRQDEVVRSISEAICRATNITRKTASRGDMWFTFLGADMIGKRRIAVALSDILHKHLIYVDLCPQGGMKHDDVIFPRKGESYVGKYRGKTTVDVIAGELAKNPCSIVFIENVEKADEQVQGNLSQAFWSGKFSDSYGREVSIRNVVVIATSNLVKIEGVLSAADEGSRYSEDRILGTQCRKMKILFEGVIGDAAVDNHGWALPGWKSLANKRKLSVRSNEKVVLLEASGNVEGPNKKFPRGLDLNLPADSTETLAGDDGGFADIEATANDNMKWLSEFIDRMDLTVTFKPYDLDSIADLILKEIRDSFRRLVGSEFLLEVDSKVIDQLVLTAYIHDSGKVWEAWLEQVLNRELRELRRRYHLAERSIIRLLTCEEEPLWEDVAFGGHLPSSIITADSLSQPGVATTL</sequence>
<gene>
    <name evidence="1" type="ORF">MLD38_003648</name>
</gene>
<reference evidence="2" key="1">
    <citation type="journal article" date="2023" name="Front. Plant Sci.">
        <title>Chromosomal-level genome assembly of Melastoma candidum provides insights into trichome evolution.</title>
        <authorList>
            <person name="Zhong Y."/>
            <person name="Wu W."/>
            <person name="Sun C."/>
            <person name="Zou P."/>
            <person name="Liu Y."/>
            <person name="Dai S."/>
            <person name="Zhou R."/>
        </authorList>
    </citation>
    <scope>NUCLEOTIDE SEQUENCE [LARGE SCALE GENOMIC DNA]</scope>
</reference>
<evidence type="ECO:0000313" key="1">
    <source>
        <dbReference type="EMBL" id="KAI4385652.1"/>
    </source>
</evidence>
<dbReference type="EMBL" id="CM042881">
    <property type="protein sequence ID" value="KAI4385652.1"/>
    <property type="molecule type" value="Genomic_DNA"/>
</dbReference>
<organism evidence="1 2">
    <name type="scientific">Melastoma candidum</name>
    <dbReference type="NCBI Taxonomy" id="119954"/>
    <lineage>
        <taxon>Eukaryota</taxon>
        <taxon>Viridiplantae</taxon>
        <taxon>Streptophyta</taxon>
        <taxon>Embryophyta</taxon>
        <taxon>Tracheophyta</taxon>
        <taxon>Spermatophyta</taxon>
        <taxon>Magnoliopsida</taxon>
        <taxon>eudicotyledons</taxon>
        <taxon>Gunneridae</taxon>
        <taxon>Pentapetalae</taxon>
        <taxon>rosids</taxon>
        <taxon>malvids</taxon>
        <taxon>Myrtales</taxon>
        <taxon>Melastomataceae</taxon>
        <taxon>Melastomatoideae</taxon>
        <taxon>Melastomateae</taxon>
        <taxon>Melastoma</taxon>
    </lineage>
</organism>